<feature type="transmembrane region" description="Helical" evidence="12">
    <location>
        <begin position="388"/>
        <end position="407"/>
    </location>
</feature>
<dbReference type="GO" id="GO:0006874">
    <property type="term" value="P:intracellular calcium ion homeostasis"/>
    <property type="evidence" value="ECO:0007669"/>
    <property type="project" value="UniProtKB-ARBA"/>
</dbReference>
<feature type="transmembrane region" description="Helical" evidence="12">
    <location>
        <begin position="99"/>
        <end position="119"/>
    </location>
</feature>
<keyword evidence="16" id="KW-1185">Reference proteome</keyword>
<evidence type="ECO:0000259" key="14">
    <source>
        <dbReference type="Pfam" id="PF01699"/>
    </source>
</evidence>
<evidence type="ECO:0000313" key="15">
    <source>
        <dbReference type="EMBL" id="KAF9599133.1"/>
    </source>
</evidence>
<feature type="domain" description="Sodium/calcium exchanger membrane region" evidence="14">
    <location>
        <begin position="99"/>
        <end position="256"/>
    </location>
</feature>
<evidence type="ECO:0000256" key="3">
    <source>
        <dbReference type="ARBA" id="ARBA00022448"/>
    </source>
</evidence>
<feature type="region of interest" description="Disordered" evidence="13">
    <location>
        <begin position="18"/>
        <end position="40"/>
    </location>
</feature>
<dbReference type="GO" id="GO:0030026">
    <property type="term" value="P:intracellular manganese ion homeostasis"/>
    <property type="evidence" value="ECO:0007669"/>
    <property type="project" value="UniProtKB-ARBA"/>
</dbReference>
<keyword evidence="10 12" id="KW-0406">Ion transport</keyword>
<dbReference type="GO" id="GO:0010119">
    <property type="term" value="P:regulation of stomatal movement"/>
    <property type="evidence" value="ECO:0007669"/>
    <property type="project" value="UniProtKB-ARBA"/>
</dbReference>
<dbReference type="PANTHER" id="PTHR31503">
    <property type="entry name" value="VACUOLAR CALCIUM ION TRANSPORTER"/>
    <property type="match status" value="1"/>
</dbReference>
<feature type="transmembrane region" description="Helical" evidence="12">
    <location>
        <begin position="282"/>
        <end position="303"/>
    </location>
</feature>
<dbReference type="GO" id="GO:0061993">
    <property type="term" value="C:calcium:proton antiporter complex"/>
    <property type="evidence" value="ECO:0007669"/>
    <property type="project" value="UniProtKB-ARBA"/>
</dbReference>
<evidence type="ECO:0000256" key="7">
    <source>
        <dbReference type="ARBA" id="ARBA00022692"/>
    </source>
</evidence>
<feature type="transmembrane region" description="Helical" evidence="12">
    <location>
        <begin position="419"/>
        <end position="438"/>
    </location>
</feature>
<keyword evidence="8 12" id="KW-0106">Calcium</keyword>
<dbReference type="InterPro" id="IPR044880">
    <property type="entry name" value="NCX_ion-bd_dom_sf"/>
</dbReference>
<dbReference type="InterPro" id="IPR004798">
    <property type="entry name" value="CAX-like"/>
</dbReference>
<dbReference type="FunFam" id="1.20.1420.30:FF:000008">
    <property type="entry name" value="Vacuolar cation/proton exchanger"/>
    <property type="match status" value="1"/>
</dbReference>
<dbReference type="AlphaFoldDB" id="A0A835HJ85"/>
<feature type="transmembrane region" description="Helical" evidence="12">
    <location>
        <begin position="165"/>
        <end position="188"/>
    </location>
</feature>
<keyword evidence="9 12" id="KW-1133">Transmembrane helix</keyword>
<organism evidence="15 16">
    <name type="scientific">Coptis chinensis</name>
    <dbReference type="NCBI Taxonomy" id="261450"/>
    <lineage>
        <taxon>Eukaryota</taxon>
        <taxon>Viridiplantae</taxon>
        <taxon>Streptophyta</taxon>
        <taxon>Embryophyta</taxon>
        <taxon>Tracheophyta</taxon>
        <taxon>Spermatophyta</taxon>
        <taxon>Magnoliopsida</taxon>
        <taxon>Ranunculales</taxon>
        <taxon>Ranunculaceae</taxon>
        <taxon>Coptidoideae</taxon>
        <taxon>Coptis</taxon>
    </lineage>
</organism>
<evidence type="ECO:0000256" key="9">
    <source>
        <dbReference type="ARBA" id="ARBA00022989"/>
    </source>
</evidence>
<evidence type="ECO:0000256" key="13">
    <source>
        <dbReference type="SAM" id="MobiDB-lite"/>
    </source>
</evidence>
<evidence type="ECO:0000256" key="6">
    <source>
        <dbReference type="ARBA" id="ARBA00022568"/>
    </source>
</evidence>
<dbReference type="InterPro" id="IPR004713">
    <property type="entry name" value="CaH_exchang"/>
</dbReference>
<dbReference type="GO" id="GO:0009705">
    <property type="term" value="C:plant-type vacuole membrane"/>
    <property type="evidence" value="ECO:0007669"/>
    <property type="project" value="UniProtKB-ARBA"/>
</dbReference>
<dbReference type="Pfam" id="PF01699">
    <property type="entry name" value="Na_Ca_ex"/>
    <property type="match status" value="2"/>
</dbReference>
<protein>
    <recommendedName>
        <fullName evidence="12">Vacuolar cation/proton exchanger</fullName>
    </recommendedName>
</protein>
<dbReference type="PANTHER" id="PTHR31503:SF1">
    <property type="entry name" value="VACUOLAR CATION_PROTON EXCHANGER 3"/>
    <property type="match status" value="1"/>
</dbReference>
<feature type="transmembrane region" description="Helical" evidence="12">
    <location>
        <begin position="315"/>
        <end position="333"/>
    </location>
</feature>
<evidence type="ECO:0000256" key="10">
    <source>
        <dbReference type="ARBA" id="ARBA00023065"/>
    </source>
</evidence>
<accession>A0A835HJ85</accession>
<dbReference type="EMBL" id="JADFTS010000007">
    <property type="protein sequence ID" value="KAF9599133.1"/>
    <property type="molecule type" value="Genomic_DNA"/>
</dbReference>
<keyword evidence="3 12" id="KW-0813">Transport</keyword>
<dbReference type="GO" id="GO:0055062">
    <property type="term" value="P:phosphate ion homeostasis"/>
    <property type="evidence" value="ECO:0007669"/>
    <property type="project" value="UniProtKB-ARBA"/>
</dbReference>
<dbReference type="GO" id="GO:0015369">
    <property type="term" value="F:calcium:proton antiporter activity"/>
    <property type="evidence" value="ECO:0007669"/>
    <property type="project" value="UniProtKB-UniRule"/>
</dbReference>
<dbReference type="OrthoDB" id="1699231at2759"/>
<dbReference type="Proteomes" id="UP000631114">
    <property type="component" value="Unassembled WGS sequence"/>
</dbReference>
<reference evidence="15 16" key="1">
    <citation type="submission" date="2020-10" db="EMBL/GenBank/DDBJ databases">
        <title>The Coptis chinensis genome and diversification of protoberbering-type alkaloids.</title>
        <authorList>
            <person name="Wang B."/>
            <person name="Shu S."/>
            <person name="Song C."/>
            <person name="Liu Y."/>
        </authorList>
    </citation>
    <scope>NUCLEOTIDE SEQUENCE [LARGE SCALE GENOMIC DNA]</scope>
    <source>
        <strain evidence="15">HL-2020</strain>
        <tissue evidence="15">Leaf</tissue>
    </source>
</reference>
<gene>
    <name evidence="15" type="ORF">IFM89_035412</name>
</gene>
<evidence type="ECO:0000256" key="2">
    <source>
        <dbReference type="ARBA" id="ARBA00008248"/>
    </source>
</evidence>
<dbReference type="NCBIfam" id="TIGR00846">
    <property type="entry name" value="caca2"/>
    <property type="match status" value="1"/>
</dbReference>
<evidence type="ECO:0000256" key="8">
    <source>
        <dbReference type="ARBA" id="ARBA00022837"/>
    </source>
</evidence>
<evidence type="ECO:0000256" key="4">
    <source>
        <dbReference type="ARBA" id="ARBA00022449"/>
    </source>
</evidence>
<keyword evidence="11 12" id="KW-0472">Membrane</keyword>
<keyword evidence="7 12" id="KW-0812">Transmembrane</keyword>
<feature type="transmembrane region" description="Helical" evidence="12">
    <location>
        <begin position="200"/>
        <end position="219"/>
    </location>
</feature>
<dbReference type="FunFam" id="1.20.1420.30:FF:000020">
    <property type="entry name" value="Vacuolar cation/proton exchanger"/>
    <property type="match status" value="1"/>
</dbReference>
<evidence type="ECO:0000256" key="5">
    <source>
        <dbReference type="ARBA" id="ARBA00022554"/>
    </source>
</evidence>
<sequence>MPMMASSQIEAWVLENGDHSNSVTPKQNNSKFKRTAHTLSSSSLRKKSDLGFVSRLQSGSLLRQLLGNLQEVVLGTKLFILFPAVPLAIISHYCHFGRAWTFAFSLLALIPLAERLSFLTEQIAFFTGPTVGGLLNATCGNATELIIALFALFRGKIDVVKYSLLGSILSNLLLVLGTSLFCGGIANLKKEQKYDRKQADVNSLLLFLGLLCHTLPLLVRYTSSTSTLAFDPTLQMSRVISIVMLIAYVVYLFFQLKTHREFFEAKEAEDDAEDDIINAEEAVIGFWSAFAWLAGITVLIALLSEFVVGTIEYASSSWGISVGFLSVILLPIVGNAAEHAGAIIFAFKDKLDICLGVALGSSTQISIFVVPLIIIVAWIGGIPMDLDLNILEIGSLGLSILITAFTLQDGTSHYMKGLILMLCYIIIAVSFFFAKFPVKPSNILNLGSQSSLEETFSV</sequence>
<evidence type="ECO:0000256" key="11">
    <source>
        <dbReference type="ARBA" id="ARBA00023136"/>
    </source>
</evidence>
<evidence type="ECO:0000256" key="1">
    <source>
        <dbReference type="ARBA" id="ARBA00004128"/>
    </source>
</evidence>
<keyword evidence="6 12" id="KW-0109">Calcium transport</keyword>
<keyword evidence="5 12" id="KW-0926">Vacuole</keyword>
<name>A0A835HJ85_9MAGN</name>
<feature type="transmembrane region" description="Helical" evidence="12">
    <location>
        <begin position="353"/>
        <end position="382"/>
    </location>
</feature>
<comment type="subcellular location">
    <subcellularLocation>
        <location evidence="1">Vacuole membrane</location>
        <topology evidence="1">Multi-pass membrane protein</topology>
    </subcellularLocation>
</comment>
<feature type="domain" description="Sodium/calcium exchanger membrane region" evidence="14">
    <location>
        <begin position="289"/>
        <end position="432"/>
    </location>
</feature>
<dbReference type="NCBIfam" id="TIGR00378">
    <property type="entry name" value="cax"/>
    <property type="match status" value="1"/>
</dbReference>
<evidence type="ECO:0000256" key="12">
    <source>
        <dbReference type="RuleBase" id="RU365028"/>
    </source>
</evidence>
<dbReference type="GO" id="GO:0010351">
    <property type="term" value="P:lithium ion transport"/>
    <property type="evidence" value="ECO:0007669"/>
    <property type="project" value="UniProtKB-ARBA"/>
</dbReference>
<feature type="compositionally biased region" description="Polar residues" evidence="13">
    <location>
        <begin position="19"/>
        <end position="30"/>
    </location>
</feature>
<comment type="caution">
    <text evidence="15">The sequence shown here is derived from an EMBL/GenBank/DDBJ whole genome shotgun (WGS) entry which is preliminary data.</text>
</comment>
<feature type="transmembrane region" description="Helical" evidence="12">
    <location>
        <begin position="72"/>
        <end position="93"/>
    </location>
</feature>
<comment type="similarity">
    <text evidence="2">Belongs to the Ca(2+):cation antiporter (CaCA) (TC 2.A.19) family. Cation/proton exchanger (CAX) subfamily.</text>
</comment>
<evidence type="ECO:0000313" key="16">
    <source>
        <dbReference type="Proteomes" id="UP000631114"/>
    </source>
</evidence>
<comment type="function">
    <text evidence="12">Vacuolar cation/proton exchanger (CAX). Translocates Ca(2+) and other metal ions into vacuoles using the proton gradient formed by H(+)-ATPase and H(+)-pyrophosphatase.</text>
</comment>
<dbReference type="InterPro" id="IPR004837">
    <property type="entry name" value="NaCa_Exmemb"/>
</dbReference>
<feature type="transmembrane region" description="Helical" evidence="12">
    <location>
        <begin position="239"/>
        <end position="256"/>
    </location>
</feature>
<dbReference type="GO" id="GO:0006882">
    <property type="term" value="P:intracellular zinc ion homeostasis"/>
    <property type="evidence" value="ECO:0007669"/>
    <property type="project" value="UniProtKB-ARBA"/>
</dbReference>
<feature type="transmembrane region" description="Helical" evidence="12">
    <location>
        <begin position="131"/>
        <end position="153"/>
    </location>
</feature>
<dbReference type="Gene3D" id="1.20.1420.30">
    <property type="entry name" value="NCX, central ion-binding region"/>
    <property type="match status" value="1"/>
</dbReference>
<proteinExistence type="inferred from homology"/>
<keyword evidence="4 12" id="KW-0050">Antiport</keyword>